<dbReference type="PANTHER" id="PTHR42681:SF1">
    <property type="entry name" value="MALONYL-COA-ACYL CARRIER PROTEIN TRANSACYLASE, MITOCHONDRIAL"/>
    <property type="match status" value="1"/>
</dbReference>
<dbReference type="GO" id="GO:0005829">
    <property type="term" value="C:cytosol"/>
    <property type="evidence" value="ECO:0007669"/>
    <property type="project" value="TreeGrafter"/>
</dbReference>
<evidence type="ECO:0000256" key="2">
    <source>
        <dbReference type="ARBA" id="ARBA00022679"/>
    </source>
</evidence>
<protein>
    <recommendedName>
        <fullName evidence="1">[acyl-carrier-protein] S-malonyltransferase</fullName>
        <ecNumber evidence="1">2.3.1.39</ecNumber>
    </recommendedName>
</protein>
<dbReference type="Pfam" id="PF00698">
    <property type="entry name" value="Acyl_transf_1"/>
    <property type="match status" value="1"/>
</dbReference>
<dbReference type="InterPro" id="IPR001227">
    <property type="entry name" value="Ac_transferase_dom_sf"/>
</dbReference>
<sequence>MGKDLSEAYPVARQLYEEADDTIGFSLSTICFDGPMEELSKTSVTQPAVFLHSVVCARLLSEQGVEPSVVAGHSLGEYSALVAAGVFDFGAALQLVHRRGELM</sequence>
<dbReference type="EMBL" id="UINC01120829">
    <property type="protein sequence ID" value="SVC95555.1"/>
    <property type="molecule type" value="Genomic_DNA"/>
</dbReference>
<evidence type="ECO:0000256" key="1">
    <source>
        <dbReference type="ARBA" id="ARBA00013258"/>
    </source>
</evidence>
<feature type="domain" description="Malonyl-CoA:ACP transacylase (MAT)" evidence="5">
    <location>
        <begin position="1"/>
        <end position="103"/>
    </location>
</feature>
<evidence type="ECO:0000313" key="6">
    <source>
        <dbReference type="EMBL" id="SVC95555.1"/>
    </source>
</evidence>
<feature type="non-terminal residue" evidence="6">
    <location>
        <position position="103"/>
    </location>
</feature>
<accession>A0A382REG7</accession>
<gene>
    <name evidence="6" type="ORF">METZ01_LOCUS348409</name>
</gene>
<proteinExistence type="predicted"/>
<dbReference type="PANTHER" id="PTHR42681">
    <property type="entry name" value="MALONYL-COA-ACYL CARRIER PROTEIN TRANSACYLASE, MITOCHONDRIAL"/>
    <property type="match status" value="1"/>
</dbReference>
<dbReference type="GO" id="GO:0004314">
    <property type="term" value="F:[acyl-carrier-protein] S-malonyltransferase activity"/>
    <property type="evidence" value="ECO:0007669"/>
    <property type="project" value="UniProtKB-EC"/>
</dbReference>
<keyword evidence="3" id="KW-0012">Acyltransferase</keyword>
<evidence type="ECO:0000259" key="5">
    <source>
        <dbReference type="Pfam" id="PF00698"/>
    </source>
</evidence>
<evidence type="ECO:0000256" key="4">
    <source>
        <dbReference type="ARBA" id="ARBA00048462"/>
    </source>
</evidence>
<dbReference type="InterPro" id="IPR050858">
    <property type="entry name" value="Mal-CoA-ACP_Trans/PKS_FabD"/>
</dbReference>
<organism evidence="6">
    <name type="scientific">marine metagenome</name>
    <dbReference type="NCBI Taxonomy" id="408172"/>
    <lineage>
        <taxon>unclassified sequences</taxon>
        <taxon>metagenomes</taxon>
        <taxon>ecological metagenomes</taxon>
    </lineage>
</organism>
<dbReference type="InterPro" id="IPR016035">
    <property type="entry name" value="Acyl_Trfase/lysoPLipase"/>
</dbReference>
<comment type="catalytic activity">
    <reaction evidence="4">
        <text>holo-[ACP] + malonyl-CoA = malonyl-[ACP] + CoA</text>
        <dbReference type="Rhea" id="RHEA:41792"/>
        <dbReference type="Rhea" id="RHEA-COMP:9623"/>
        <dbReference type="Rhea" id="RHEA-COMP:9685"/>
        <dbReference type="ChEBI" id="CHEBI:57287"/>
        <dbReference type="ChEBI" id="CHEBI:57384"/>
        <dbReference type="ChEBI" id="CHEBI:64479"/>
        <dbReference type="ChEBI" id="CHEBI:78449"/>
        <dbReference type="EC" id="2.3.1.39"/>
    </reaction>
</comment>
<dbReference type="EC" id="2.3.1.39" evidence="1"/>
<dbReference type="AlphaFoldDB" id="A0A382REG7"/>
<evidence type="ECO:0000256" key="3">
    <source>
        <dbReference type="ARBA" id="ARBA00023315"/>
    </source>
</evidence>
<dbReference type="InterPro" id="IPR014043">
    <property type="entry name" value="Acyl_transferase_dom"/>
</dbReference>
<dbReference type="SUPFAM" id="SSF52151">
    <property type="entry name" value="FabD/lysophospholipase-like"/>
    <property type="match status" value="1"/>
</dbReference>
<dbReference type="GO" id="GO:0006633">
    <property type="term" value="P:fatty acid biosynthetic process"/>
    <property type="evidence" value="ECO:0007669"/>
    <property type="project" value="TreeGrafter"/>
</dbReference>
<dbReference type="Gene3D" id="3.40.366.10">
    <property type="entry name" value="Malonyl-Coenzyme A Acyl Carrier Protein, domain 2"/>
    <property type="match status" value="1"/>
</dbReference>
<reference evidence="6" key="1">
    <citation type="submission" date="2018-05" db="EMBL/GenBank/DDBJ databases">
        <authorList>
            <person name="Lanie J.A."/>
            <person name="Ng W.-L."/>
            <person name="Kazmierczak K.M."/>
            <person name="Andrzejewski T.M."/>
            <person name="Davidsen T.M."/>
            <person name="Wayne K.J."/>
            <person name="Tettelin H."/>
            <person name="Glass J.I."/>
            <person name="Rusch D."/>
            <person name="Podicherti R."/>
            <person name="Tsui H.-C.T."/>
            <person name="Winkler M.E."/>
        </authorList>
    </citation>
    <scope>NUCLEOTIDE SEQUENCE</scope>
</reference>
<name>A0A382REG7_9ZZZZ</name>
<keyword evidence="2" id="KW-0808">Transferase</keyword>